<sequence length="211" mass="23822">MKWKQLPLGPLQTNCYLRWNEHKECIIIDPGGEGERLIRLLEENSIKPKAILLTHAHFDHIGAVDDVRDKYEIPLYIHEKEADWLLDPALNGSQRFNIGEHLKMKPAEKILVDEKELVIGDFYFHIFKTPGHSPGSLSYYDPKEGIVFAGDTLFSGSIGRTDLPGGNHQQLLDSIHDTLLTLPEETLVLSGHGEATTIEREMDGNPFLNGF</sequence>
<reference evidence="6 7" key="1">
    <citation type="submission" date="2021-01" db="EMBL/GenBank/DDBJ databases">
        <title>Genomic Encyclopedia of Type Strains, Phase IV (KMG-IV): sequencing the most valuable type-strain genomes for metagenomic binning, comparative biology and taxonomic classification.</title>
        <authorList>
            <person name="Goeker M."/>
        </authorList>
    </citation>
    <scope>NUCLEOTIDE SEQUENCE [LARGE SCALE GENOMIC DNA]</scope>
    <source>
        <strain evidence="6 7">DSM 24834</strain>
    </source>
</reference>
<keyword evidence="4" id="KW-0862">Zinc</keyword>
<evidence type="ECO:0000313" key="6">
    <source>
        <dbReference type="EMBL" id="MBM7584660.1"/>
    </source>
</evidence>
<dbReference type="SUPFAM" id="SSF56281">
    <property type="entry name" value="Metallo-hydrolase/oxidoreductase"/>
    <property type="match status" value="1"/>
</dbReference>
<evidence type="ECO:0000256" key="1">
    <source>
        <dbReference type="ARBA" id="ARBA00001947"/>
    </source>
</evidence>
<name>A0ABS2N9Y1_9BACI</name>
<dbReference type="Proteomes" id="UP001646157">
    <property type="component" value="Unassembled WGS sequence"/>
</dbReference>
<feature type="domain" description="Metallo-beta-lactamase" evidence="5">
    <location>
        <begin position="12"/>
        <end position="192"/>
    </location>
</feature>
<organism evidence="6 7">
    <name type="scientific">Rossellomorea pakistanensis</name>
    <dbReference type="NCBI Taxonomy" id="992288"/>
    <lineage>
        <taxon>Bacteria</taxon>
        <taxon>Bacillati</taxon>
        <taxon>Bacillota</taxon>
        <taxon>Bacilli</taxon>
        <taxon>Bacillales</taxon>
        <taxon>Bacillaceae</taxon>
        <taxon>Rossellomorea</taxon>
    </lineage>
</organism>
<dbReference type="CDD" id="cd06262">
    <property type="entry name" value="metallo-hydrolase-like_MBL-fold"/>
    <property type="match status" value="1"/>
</dbReference>
<dbReference type="Gene3D" id="3.60.15.10">
    <property type="entry name" value="Ribonuclease Z/Hydroxyacylglutathione hydrolase-like"/>
    <property type="match status" value="1"/>
</dbReference>
<dbReference type="EMBL" id="JAFBDZ010000001">
    <property type="protein sequence ID" value="MBM7584660.1"/>
    <property type="molecule type" value="Genomic_DNA"/>
</dbReference>
<evidence type="ECO:0000313" key="7">
    <source>
        <dbReference type="Proteomes" id="UP001646157"/>
    </source>
</evidence>
<keyword evidence="3" id="KW-0378">Hydrolase</keyword>
<evidence type="ECO:0000256" key="3">
    <source>
        <dbReference type="ARBA" id="ARBA00022801"/>
    </source>
</evidence>
<accession>A0ABS2N9Y1</accession>
<protein>
    <submittedName>
        <fullName evidence="6">Glyoxylase-like metal-dependent hydrolase (Beta-lactamase superfamily II)</fullName>
    </submittedName>
</protein>
<dbReference type="InterPro" id="IPR036866">
    <property type="entry name" value="RibonucZ/Hydroxyglut_hydro"/>
</dbReference>
<dbReference type="InterPro" id="IPR051453">
    <property type="entry name" value="MBL_Glyoxalase_II"/>
</dbReference>
<dbReference type="PANTHER" id="PTHR46233:SF3">
    <property type="entry name" value="HYDROXYACYLGLUTATHIONE HYDROLASE GLOC"/>
    <property type="match status" value="1"/>
</dbReference>
<gene>
    <name evidence="6" type="ORF">JOC86_001197</name>
</gene>
<proteinExistence type="predicted"/>
<dbReference type="Pfam" id="PF00753">
    <property type="entry name" value="Lactamase_B"/>
    <property type="match status" value="1"/>
</dbReference>
<dbReference type="InterPro" id="IPR001279">
    <property type="entry name" value="Metallo-B-lactamas"/>
</dbReference>
<comment type="cofactor">
    <cofactor evidence="1">
        <name>Zn(2+)</name>
        <dbReference type="ChEBI" id="CHEBI:29105"/>
    </cofactor>
</comment>
<keyword evidence="7" id="KW-1185">Reference proteome</keyword>
<evidence type="ECO:0000256" key="2">
    <source>
        <dbReference type="ARBA" id="ARBA00022723"/>
    </source>
</evidence>
<comment type="caution">
    <text evidence="6">The sequence shown here is derived from an EMBL/GenBank/DDBJ whole genome shotgun (WGS) entry which is preliminary data.</text>
</comment>
<dbReference type="PANTHER" id="PTHR46233">
    <property type="entry name" value="HYDROXYACYLGLUTATHIONE HYDROLASE GLOC"/>
    <property type="match status" value="1"/>
</dbReference>
<evidence type="ECO:0000256" key="4">
    <source>
        <dbReference type="ARBA" id="ARBA00022833"/>
    </source>
</evidence>
<dbReference type="SMART" id="SM00849">
    <property type="entry name" value="Lactamase_B"/>
    <property type="match status" value="1"/>
</dbReference>
<evidence type="ECO:0000259" key="5">
    <source>
        <dbReference type="SMART" id="SM00849"/>
    </source>
</evidence>
<keyword evidence="2" id="KW-0479">Metal-binding</keyword>
<dbReference type="RefSeq" id="WP_205168854.1">
    <property type="nucleotide sequence ID" value="NZ_JAFBDZ010000001.1"/>
</dbReference>